<dbReference type="InterPro" id="IPR001357">
    <property type="entry name" value="BRCT_dom"/>
</dbReference>
<evidence type="ECO:0000256" key="1">
    <source>
        <dbReference type="SAM" id="MobiDB-lite"/>
    </source>
</evidence>
<dbReference type="PROSITE" id="PS50172">
    <property type="entry name" value="BRCT"/>
    <property type="match status" value="3"/>
</dbReference>
<feature type="domain" description="BRCT" evidence="2">
    <location>
        <begin position="738"/>
        <end position="760"/>
    </location>
</feature>
<dbReference type="AlphaFoldDB" id="A0A8I6RJG3"/>
<evidence type="ECO:0000313" key="4">
    <source>
        <dbReference type="Proteomes" id="UP000494040"/>
    </source>
</evidence>
<reference evidence="3" key="1">
    <citation type="submission" date="2022-01" db="UniProtKB">
        <authorList>
            <consortium name="EnsemblMetazoa"/>
        </authorList>
    </citation>
    <scope>IDENTIFICATION</scope>
</reference>
<name>A0A8I6RJG3_CIMLE</name>
<evidence type="ECO:0000259" key="2">
    <source>
        <dbReference type="PROSITE" id="PS50172"/>
    </source>
</evidence>
<sequence>MMALARMSFEEGGEKDESLVNDTTEYSCDTLGLTLTSPYCPPRYSKQVYSVPSVLTKGKENQDFSGFESDSSSDSIGPFSAKKKLPPISHTGPKKSYVENVFDKYDDMYANLPLADGFTTPEPKKLLEKHRFQLKMLTHTPKFDFVPYQSEAEKSARRDAYIKEQKEYIEMTKAAKKLIGAATSEGCVTPVSKGTSQVQTPLTDRSNMMETSFNMSGIQLLDTPTSCSAWSPLNFLTPSNTTQEIPEEIKKSILLGVTCYVEVRIGRENRSECVKAELRSLGANVEKNFTKKVTIVVFKEGLVSTFLKAKELGVKMVSTFWIEACKVARGQVDPSLYPPLKMEKYESILPFEAVKKRRFRLPKRTKENQNPDSPTSQHPKRRCRNAITDRKEIANFPKLKGNTKMNVCTKKLNFEKDSGYNHDFSLKSLNGVVRRDSAPAYLEAKINTKQVNNSKKTSGSSVVAEGADSNRSTTDKNSDVLPQKRKRKLLDPNKTYLSQGLPSNTEPLSVEMPYKDKELKPVSSEKAINLKSKQRSNLKSKLILNDQTMNNTLTRRSSMSLFVTAKKTPLKPYQHPTIVFTSFRGEELKNCEAIVQKLGVFQIEENVSKRTTHVVSKGPRRTINLLKGLARGCWIIDEEWLYKSDAAGTYVSEDQYELSSFSSAVVQSRLERRAFKEEYNMDLFSECGPIYVSLASVPPQADLTELLRICKGRVVTQANIAEIIIGGKRKNNSSVFRVKETWVLDSITQNTLLDINDYKY</sequence>
<dbReference type="PANTHER" id="PTHR14625:SF3">
    <property type="entry name" value="MICROCEPHALIN"/>
    <property type="match status" value="1"/>
</dbReference>
<dbReference type="Pfam" id="PF00533">
    <property type="entry name" value="BRCT"/>
    <property type="match status" value="1"/>
</dbReference>
<proteinExistence type="predicted"/>
<dbReference type="SUPFAM" id="SSF52113">
    <property type="entry name" value="BRCT domain"/>
    <property type="match status" value="3"/>
</dbReference>
<dbReference type="CDD" id="cd17751">
    <property type="entry name" value="BRCT_microcephalin_rpt3"/>
    <property type="match status" value="1"/>
</dbReference>
<dbReference type="GO" id="GO:0000278">
    <property type="term" value="P:mitotic cell cycle"/>
    <property type="evidence" value="ECO:0007669"/>
    <property type="project" value="TreeGrafter"/>
</dbReference>
<dbReference type="SMART" id="SM00292">
    <property type="entry name" value="BRCT"/>
    <property type="match status" value="3"/>
</dbReference>
<evidence type="ECO:0000313" key="3">
    <source>
        <dbReference type="EnsemblMetazoa" id="XP_014246237.1"/>
    </source>
</evidence>
<feature type="domain" description="BRCT" evidence="2">
    <location>
        <begin position="249"/>
        <end position="339"/>
    </location>
</feature>
<dbReference type="RefSeq" id="XP_014246237.1">
    <property type="nucleotide sequence ID" value="XM_014390751.2"/>
</dbReference>
<dbReference type="Proteomes" id="UP000494040">
    <property type="component" value="Unassembled WGS sequence"/>
</dbReference>
<dbReference type="InterPro" id="IPR036420">
    <property type="entry name" value="BRCT_dom_sf"/>
</dbReference>
<dbReference type="GeneID" id="106664762"/>
<dbReference type="Gene3D" id="3.40.50.10190">
    <property type="entry name" value="BRCT domain"/>
    <property type="match status" value="3"/>
</dbReference>
<keyword evidence="4" id="KW-1185">Reference proteome</keyword>
<feature type="compositionally biased region" description="Polar residues" evidence="1">
    <location>
        <begin position="495"/>
        <end position="507"/>
    </location>
</feature>
<dbReference type="PANTHER" id="PTHR14625">
    <property type="entry name" value="MICROCEPHALIN"/>
    <property type="match status" value="1"/>
</dbReference>
<feature type="region of interest" description="Disordered" evidence="1">
    <location>
        <begin position="360"/>
        <end position="384"/>
    </location>
</feature>
<feature type="domain" description="BRCT" evidence="2">
    <location>
        <begin position="568"/>
        <end position="658"/>
    </location>
</feature>
<dbReference type="CDD" id="cd17736">
    <property type="entry name" value="BRCT_microcephalin_rpt2"/>
    <property type="match status" value="1"/>
</dbReference>
<dbReference type="OrthoDB" id="2384350at2759"/>
<dbReference type="KEGG" id="clec:106664762"/>
<dbReference type="InterPro" id="IPR022047">
    <property type="entry name" value="Microcephalin-like"/>
</dbReference>
<accession>A0A8I6RJG3</accession>
<feature type="region of interest" description="Disordered" evidence="1">
    <location>
        <begin position="451"/>
        <end position="509"/>
    </location>
</feature>
<dbReference type="Pfam" id="PF12738">
    <property type="entry name" value="PTCB-BRCT"/>
    <property type="match status" value="1"/>
</dbReference>
<dbReference type="OMA" id="SICKERW"/>
<organism evidence="3 4">
    <name type="scientific">Cimex lectularius</name>
    <name type="common">Bed bug</name>
    <name type="synonym">Acanthia lectularia</name>
    <dbReference type="NCBI Taxonomy" id="79782"/>
    <lineage>
        <taxon>Eukaryota</taxon>
        <taxon>Metazoa</taxon>
        <taxon>Ecdysozoa</taxon>
        <taxon>Arthropoda</taxon>
        <taxon>Hexapoda</taxon>
        <taxon>Insecta</taxon>
        <taxon>Pterygota</taxon>
        <taxon>Neoptera</taxon>
        <taxon>Paraneoptera</taxon>
        <taxon>Hemiptera</taxon>
        <taxon>Heteroptera</taxon>
        <taxon>Panheteroptera</taxon>
        <taxon>Cimicomorpha</taxon>
        <taxon>Cimicidae</taxon>
        <taxon>Cimex</taxon>
    </lineage>
</organism>
<dbReference type="CDD" id="cd17716">
    <property type="entry name" value="BRCT_microcephalin_rpt1"/>
    <property type="match status" value="1"/>
</dbReference>
<feature type="compositionally biased region" description="Polar residues" evidence="1">
    <location>
        <begin position="451"/>
        <end position="461"/>
    </location>
</feature>
<protein>
    <recommendedName>
        <fullName evidence="2">BRCT domain-containing protein</fullName>
    </recommendedName>
</protein>
<dbReference type="EnsemblMetazoa" id="XM_014390751.2">
    <property type="protein sequence ID" value="XP_014246237.1"/>
    <property type="gene ID" value="LOC106664762"/>
</dbReference>